<organism evidence="1">
    <name type="scientific">uncultured Microcoleus sp</name>
    <dbReference type="NCBI Taxonomy" id="259945"/>
    <lineage>
        <taxon>Bacteria</taxon>
        <taxon>Bacillati</taxon>
        <taxon>Cyanobacteriota</taxon>
        <taxon>Cyanophyceae</taxon>
        <taxon>Oscillatoriophycideae</taxon>
        <taxon>Oscillatoriales</taxon>
        <taxon>Microcoleaceae</taxon>
        <taxon>Microcoleus</taxon>
        <taxon>environmental samples</taxon>
    </lineage>
</organism>
<sequence>MLTLIPTIERKIYLQKHLPRGGSFSYADRRQPLPVGRGFLASSEKT</sequence>
<dbReference type="EMBL" id="CADCTZ010001799">
    <property type="protein sequence ID" value="CAA9419026.1"/>
    <property type="molecule type" value="Genomic_DNA"/>
</dbReference>
<accession>A0A6J4PMN0</accession>
<protein>
    <submittedName>
        <fullName evidence="1">Uncharacterized protein</fullName>
    </submittedName>
</protein>
<name>A0A6J4PMN0_9CYAN</name>
<proteinExistence type="predicted"/>
<reference evidence="1" key="1">
    <citation type="submission" date="2020-02" db="EMBL/GenBank/DDBJ databases">
        <authorList>
            <person name="Meier V. D."/>
        </authorList>
    </citation>
    <scope>NUCLEOTIDE SEQUENCE</scope>
    <source>
        <strain evidence="1">AVDCRST_MAG84</strain>
    </source>
</reference>
<gene>
    <name evidence="1" type="ORF">AVDCRST_MAG84-7034</name>
</gene>
<dbReference type="AlphaFoldDB" id="A0A6J4PMN0"/>
<evidence type="ECO:0000313" key="1">
    <source>
        <dbReference type="EMBL" id="CAA9419026.1"/>
    </source>
</evidence>